<comment type="caution">
    <text evidence="1">The sequence shown here is derived from an EMBL/GenBank/DDBJ whole genome shotgun (WGS) entry which is preliminary data.</text>
</comment>
<proteinExistence type="predicted"/>
<sequence>MSRRRSLRAAVVGGGLVLVLAALWAAWQVYQVNRDLTDAVDHGRAIQAAVEARDSDALDEELEALRTSSESAADRTSGFTWSVLTKLPLVGDDARGVEVTSAVLHDLARDGVGPLAIASAQFEELLPHGGAIGVGAARRLQEPVARAERAFRTADRTLSEVDTNGFVSRLDGQFSDFSKQVSDAARALRTARLTADLMPAVLGEDGPRTYLLAFQNNAELRSTGGLPGAVAFLEADHGKISMVRQASGGSFPPLASPVLPLTDAEQDLYGDVLGTYFVDAGMTPDVPRAAELMRAHVGREYPGMRLDGVIMVDTVALSYLLDATAPVQVDGVAISGENVVDELLHKTYLRLDSVAQDAFFAEVAKQVFERMTGGVDNPDALLRGLARAAGERRLFLHLFDEDEQDRIAGTLVAGELTPAAASSRPRIDVALNDTTGSKMSYYLRTETDIRATSCVGDVQAYSAKMRLRSAAPPDAASLPADVTGGGFYGITPGTQLVTLRIFGPVGGKLAEVSWNGKPLELVHVEQDGRPVGMTYIQLDPGQVADLAWTMRSGEGQTGATALAMTPTMEKKDGARMVASACAEERG</sequence>
<dbReference type="AlphaFoldDB" id="A0A5C4W7R9"/>
<reference evidence="1 2" key="1">
    <citation type="journal article" date="2016" name="Int. J. Syst. Evol. Microbiol.">
        <title>Nocardioides albidus sp. nov., an actinobacterium isolated from garden soil.</title>
        <authorList>
            <person name="Singh H."/>
            <person name="Du J."/>
            <person name="Trinh H."/>
            <person name="Won K."/>
            <person name="Yang J.E."/>
            <person name="Yin C."/>
            <person name="Kook M."/>
            <person name="Yi T.H."/>
        </authorList>
    </citation>
    <scope>NUCLEOTIDE SEQUENCE [LARGE SCALE GENOMIC DNA]</scope>
    <source>
        <strain evidence="1 2">CCTCC AB 2015297</strain>
    </source>
</reference>
<protein>
    <submittedName>
        <fullName evidence="1">DUF4012 domain-containing protein</fullName>
    </submittedName>
</protein>
<dbReference type="EMBL" id="VDMP01000018">
    <property type="protein sequence ID" value="TNM44152.1"/>
    <property type="molecule type" value="Genomic_DNA"/>
</dbReference>
<dbReference type="Proteomes" id="UP000313231">
    <property type="component" value="Unassembled WGS sequence"/>
</dbReference>
<accession>A0A5C4W7R9</accession>
<dbReference type="InterPro" id="IPR025101">
    <property type="entry name" value="DUF4012"/>
</dbReference>
<organism evidence="1 2">
    <name type="scientific">Nocardioides albidus</name>
    <dbReference type="NCBI Taxonomy" id="1517589"/>
    <lineage>
        <taxon>Bacteria</taxon>
        <taxon>Bacillati</taxon>
        <taxon>Actinomycetota</taxon>
        <taxon>Actinomycetes</taxon>
        <taxon>Propionibacteriales</taxon>
        <taxon>Nocardioidaceae</taxon>
        <taxon>Nocardioides</taxon>
    </lineage>
</organism>
<keyword evidence="2" id="KW-1185">Reference proteome</keyword>
<dbReference type="OrthoDB" id="3203519at2"/>
<evidence type="ECO:0000313" key="2">
    <source>
        <dbReference type="Proteomes" id="UP000313231"/>
    </source>
</evidence>
<gene>
    <name evidence="1" type="ORF">FHP29_05425</name>
</gene>
<name>A0A5C4W7R9_9ACTN</name>
<dbReference type="RefSeq" id="WP_139621833.1">
    <property type="nucleotide sequence ID" value="NZ_VDMP01000018.1"/>
</dbReference>
<evidence type="ECO:0000313" key="1">
    <source>
        <dbReference type="EMBL" id="TNM44152.1"/>
    </source>
</evidence>
<dbReference type="Pfam" id="PF13196">
    <property type="entry name" value="DUF4012"/>
    <property type="match status" value="1"/>
</dbReference>